<dbReference type="GO" id="GO:0000976">
    <property type="term" value="F:transcription cis-regulatory region binding"/>
    <property type="evidence" value="ECO:0007669"/>
    <property type="project" value="TreeGrafter"/>
</dbReference>
<name>A0A3D8IU61_9HELI</name>
<organism evidence="7 8">
    <name type="scientific">Helicobacter cholecystus</name>
    <dbReference type="NCBI Taxonomy" id="45498"/>
    <lineage>
        <taxon>Bacteria</taxon>
        <taxon>Pseudomonadati</taxon>
        <taxon>Campylobacterota</taxon>
        <taxon>Epsilonproteobacteria</taxon>
        <taxon>Campylobacterales</taxon>
        <taxon>Helicobacteraceae</taxon>
        <taxon>Helicobacter</taxon>
    </lineage>
</organism>
<proteinExistence type="predicted"/>
<comment type="caution">
    <text evidence="7">The sequence shown here is derived from an EMBL/GenBank/DDBJ whole genome shotgun (WGS) entry which is preliminary data.</text>
</comment>
<dbReference type="EMBL" id="NXLU01000006">
    <property type="protein sequence ID" value="RDU68818.1"/>
    <property type="molecule type" value="Genomic_DNA"/>
</dbReference>
<dbReference type="SUPFAM" id="SSF52172">
    <property type="entry name" value="CheY-like"/>
    <property type="match status" value="1"/>
</dbReference>
<dbReference type="InterPro" id="IPR014483">
    <property type="entry name" value="Sig_transdc_resp-reg_prd"/>
</dbReference>
<gene>
    <name evidence="7" type="ORF">CQA62_05375</name>
</gene>
<dbReference type="SMART" id="SM00448">
    <property type="entry name" value="REC"/>
    <property type="match status" value="1"/>
</dbReference>
<dbReference type="PIRSF" id="PIRSF016788">
    <property type="entry name" value="RR_Fis"/>
    <property type="match status" value="1"/>
</dbReference>
<evidence type="ECO:0000256" key="3">
    <source>
        <dbReference type="ARBA" id="ARBA00023125"/>
    </source>
</evidence>
<keyword evidence="1" id="KW-0902">Two-component regulatory system</keyword>
<keyword evidence="2" id="KW-0805">Transcription regulation</keyword>
<accession>A0A3D8IU61</accession>
<dbReference type="PANTHER" id="PTHR48111:SF22">
    <property type="entry name" value="REGULATOR OF RPOS"/>
    <property type="match status" value="1"/>
</dbReference>
<keyword evidence="4" id="KW-0804">Transcription</keyword>
<dbReference type="CDD" id="cd00156">
    <property type="entry name" value="REC"/>
    <property type="match status" value="1"/>
</dbReference>
<dbReference type="GO" id="GO:0005829">
    <property type="term" value="C:cytosol"/>
    <property type="evidence" value="ECO:0007669"/>
    <property type="project" value="TreeGrafter"/>
</dbReference>
<evidence type="ECO:0000313" key="7">
    <source>
        <dbReference type="EMBL" id="RDU68818.1"/>
    </source>
</evidence>
<comment type="caution">
    <text evidence="5">Lacks conserved residue(s) required for the propagation of feature annotation.</text>
</comment>
<evidence type="ECO:0000256" key="4">
    <source>
        <dbReference type="ARBA" id="ARBA00023163"/>
    </source>
</evidence>
<keyword evidence="8" id="KW-1185">Reference proteome</keyword>
<dbReference type="Gene3D" id="3.40.50.2300">
    <property type="match status" value="1"/>
</dbReference>
<protein>
    <recommendedName>
        <fullName evidence="6">Response regulatory domain-containing protein</fullName>
    </recommendedName>
</protein>
<dbReference type="PROSITE" id="PS50110">
    <property type="entry name" value="RESPONSE_REGULATORY"/>
    <property type="match status" value="1"/>
</dbReference>
<dbReference type="GO" id="GO:0006355">
    <property type="term" value="P:regulation of DNA-templated transcription"/>
    <property type="evidence" value="ECO:0007669"/>
    <property type="project" value="TreeGrafter"/>
</dbReference>
<dbReference type="InterPro" id="IPR039420">
    <property type="entry name" value="WalR-like"/>
</dbReference>
<dbReference type="AlphaFoldDB" id="A0A3D8IU61"/>
<dbReference type="OrthoDB" id="5328903at2"/>
<evidence type="ECO:0000313" key="8">
    <source>
        <dbReference type="Proteomes" id="UP000257067"/>
    </source>
</evidence>
<reference evidence="7 8" key="1">
    <citation type="submission" date="2018-04" db="EMBL/GenBank/DDBJ databases">
        <title>Novel Campyloabacter and Helicobacter Species and Strains.</title>
        <authorList>
            <person name="Mannion A.J."/>
            <person name="Shen Z."/>
            <person name="Fox J.G."/>
        </authorList>
    </citation>
    <scope>NUCLEOTIDE SEQUENCE [LARGE SCALE GENOMIC DNA]</scope>
    <source>
        <strain evidence="7 8">ATCC 700242</strain>
    </source>
</reference>
<dbReference type="InterPro" id="IPR001789">
    <property type="entry name" value="Sig_transdc_resp-reg_receiver"/>
</dbReference>
<keyword evidence="3" id="KW-0238">DNA-binding</keyword>
<feature type="domain" description="Response regulatory" evidence="6">
    <location>
        <begin position="2"/>
        <end position="109"/>
    </location>
</feature>
<evidence type="ECO:0000256" key="2">
    <source>
        <dbReference type="ARBA" id="ARBA00023015"/>
    </source>
</evidence>
<dbReference type="RefSeq" id="WP_104723374.1">
    <property type="nucleotide sequence ID" value="NZ_FZNE01000001.1"/>
</dbReference>
<evidence type="ECO:0000256" key="5">
    <source>
        <dbReference type="PROSITE-ProRule" id="PRU00169"/>
    </source>
</evidence>
<dbReference type="InterPro" id="IPR011006">
    <property type="entry name" value="CheY-like_superfamily"/>
</dbReference>
<dbReference type="PANTHER" id="PTHR48111">
    <property type="entry name" value="REGULATOR OF RPOS"/>
    <property type="match status" value="1"/>
</dbReference>
<dbReference type="GO" id="GO:0000156">
    <property type="term" value="F:phosphorelay response regulator activity"/>
    <property type="evidence" value="ECO:0007669"/>
    <property type="project" value="TreeGrafter"/>
</dbReference>
<dbReference type="Pfam" id="PF00072">
    <property type="entry name" value="Response_reg"/>
    <property type="match status" value="1"/>
</dbReference>
<dbReference type="Proteomes" id="UP000257067">
    <property type="component" value="Unassembled WGS sequence"/>
</dbReference>
<sequence length="300" mass="35175">MTVLVIENEIYLAQSIATRLGSLGYECHIVSTIHEAMQKDKFNIILLSSNAGGSLCEMFIRQNSQAIIIMMIAYVSEDTVTKPLKAGAKDYILKPFMIDELIRKINHQKDYLNLTRQLIFYEEYFSFLESEITLMDTSKYHPPFVIKSNSQKAVDVYVIKYAKERKLALKFSTLKLYRWKDILQNISKDITLYITHSENLKKNEFKELLNKISGKNVIVSIITDEDIQFPQVIDLAYNESFSDLEGNILPIKEYEKRVIQKFENIYSDAKLAEKMGISRKNLWEKRKRYRLERKKETDTY</sequence>
<evidence type="ECO:0000259" key="6">
    <source>
        <dbReference type="PROSITE" id="PS50110"/>
    </source>
</evidence>
<dbReference type="GO" id="GO:0032993">
    <property type="term" value="C:protein-DNA complex"/>
    <property type="evidence" value="ECO:0007669"/>
    <property type="project" value="TreeGrafter"/>
</dbReference>
<evidence type="ECO:0000256" key="1">
    <source>
        <dbReference type="ARBA" id="ARBA00023012"/>
    </source>
</evidence>